<feature type="domain" description="AAA" evidence="1">
    <location>
        <begin position="18"/>
        <end position="152"/>
    </location>
</feature>
<dbReference type="Pfam" id="PF13173">
    <property type="entry name" value="AAA_14"/>
    <property type="match status" value="1"/>
</dbReference>
<feature type="domain" description="DUF4143" evidence="2">
    <location>
        <begin position="224"/>
        <end position="386"/>
    </location>
</feature>
<evidence type="ECO:0000313" key="4">
    <source>
        <dbReference type="Proteomes" id="UP000553343"/>
    </source>
</evidence>
<sequence>MKRFGIEYLKEWKVSPDRKPLVVKGIRQVGKTWLLKSFGERCFKDTAYFNFEENRSLDSYFAGDINPDRIVDGLSILHGKRIIPNETLLVFDEIQESNAALNSLKYFHEKLPEQHIACAGSLLGITLSKPGSFPVGKVNFFELKPFSFLEFLYNFGEEMLVEYFQNIELTESVPLPIFNKCIELLKTYFLVGGMPEPLATWIDTRDIDRTERRQKEILQAYELDFSKHAPHSDIPKLHQIWRAVPSLLSRENRKFVYSVVRKGARAREYENAISWLESAGLIYKIHRVSKPALPLISYTDSQAFKLFFPDVGLLRVMSQLHPGAFVEGNRLFTEFKGALAENYILQELVSGNEASDPHYWTSKATAEVEFIIQVDNSMIPIEVKSGVNVRSKSLKIYRDKYNPDLAIRSSLLNLKQENKLLNIPLFLAFRIPDFCRTLLVNRGFENG</sequence>
<keyword evidence="4" id="KW-1185">Reference proteome</keyword>
<reference evidence="3 4" key="1">
    <citation type="submission" date="2020-06" db="EMBL/GenBank/DDBJ databases">
        <title>High-quality draft genome of sulfate reducer Desulfobacter latus type strain AcrS2 isolated from marine sediment.</title>
        <authorList>
            <person name="Hoppe M."/>
            <person name="Larsen C.K."/>
            <person name="Marshall I.P.G."/>
            <person name="Schramm A."/>
            <person name="Marietou A.G."/>
        </authorList>
    </citation>
    <scope>NUCLEOTIDE SEQUENCE [LARGE SCALE GENOMIC DNA]</scope>
    <source>
        <strain evidence="3 4">AcRS2</strain>
    </source>
</reference>
<name>A0A850T9N5_9BACT</name>
<evidence type="ECO:0000259" key="2">
    <source>
        <dbReference type="Pfam" id="PF13635"/>
    </source>
</evidence>
<dbReference type="AlphaFoldDB" id="A0A850T9N5"/>
<dbReference type="InterPro" id="IPR027417">
    <property type="entry name" value="P-loop_NTPase"/>
</dbReference>
<protein>
    <submittedName>
        <fullName evidence="3">ATP-binding protein</fullName>
    </submittedName>
</protein>
<dbReference type="RefSeq" id="WP_178367735.1">
    <property type="nucleotide sequence ID" value="NZ_JACADJ010000067.1"/>
</dbReference>
<dbReference type="PANTHER" id="PTHR33295:SF7">
    <property type="entry name" value="ATPASE"/>
    <property type="match status" value="1"/>
</dbReference>
<evidence type="ECO:0000313" key="3">
    <source>
        <dbReference type="EMBL" id="NWH06282.1"/>
    </source>
</evidence>
<proteinExistence type="predicted"/>
<dbReference type="PANTHER" id="PTHR33295">
    <property type="entry name" value="ATPASE"/>
    <property type="match status" value="1"/>
</dbReference>
<organism evidence="3 4">
    <name type="scientific">Desulfobacter latus</name>
    <dbReference type="NCBI Taxonomy" id="2292"/>
    <lineage>
        <taxon>Bacteria</taxon>
        <taxon>Pseudomonadati</taxon>
        <taxon>Thermodesulfobacteriota</taxon>
        <taxon>Desulfobacteria</taxon>
        <taxon>Desulfobacterales</taxon>
        <taxon>Desulfobacteraceae</taxon>
        <taxon>Desulfobacter</taxon>
    </lineage>
</organism>
<dbReference type="InterPro" id="IPR041682">
    <property type="entry name" value="AAA_14"/>
</dbReference>
<dbReference type="InterPro" id="IPR025420">
    <property type="entry name" value="DUF4143"/>
</dbReference>
<keyword evidence="3" id="KW-0547">Nucleotide-binding</keyword>
<dbReference type="EMBL" id="JACADJ010000067">
    <property type="protein sequence ID" value="NWH06282.1"/>
    <property type="molecule type" value="Genomic_DNA"/>
</dbReference>
<gene>
    <name evidence="3" type="ORF">HXW94_15040</name>
</gene>
<evidence type="ECO:0000259" key="1">
    <source>
        <dbReference type="Pfam" id="PF13173"/>
    </source>
</evidence>
<keyword evidence="3" id="KW-0067">ATP-binding</keyword>
<dbReference type="Pfam" id="PF13635">
    <property type="entry name" value="DUF4143"/>
    <property type="match status" value="1"/>
</dbReference>
<dbReference type="Proteomes" id="UP000553343">
    <property type="component" value="Unassembled WGS sequence"/>
</dbReference>
<dbReference type="SUPFAM" id="SSF52540">
    <property type="entry name" value="P-loop containing nucleoside triphosphate hydrolases"/>
    <property type="match status" value="1"/>
</dbReference>
<comment type="caution">
    <text evidence="3">The sequence shown here is derived from an EMBL/GenBank/DDBJ whole genome shotgun (WGS) entry which is preliminary data.</text>
</comment>
<dbReference type="GO" id="GO:0005524">
    <property type="term" value="F:ATP binding"/>
    <property type="evidence" value="ECO:0007669"/>
    <property type="project" value="UniProtKB-KW"/>
</dbReference>
<accession>A0A850T9N5</accession>